<organism evidence="2 3">
    <name type="scientific">Trichoderma simmonsii</name>
    <dbReference type="NCBI Taxonomy" id="1491479"/>
    <lineage>
        <taxon>Eukaryota</taxon>
        <taxon>Fungi</taxon>
        <taxon>Dikarya</taxon>
        <taxon>Ascomycota</taxon>
        <taxon>Pezizomycotina</taxon>
        <taxon>Sordariomycetes</taxon>
        <taxon>Hypocreomycetidae</taxon>
        <taxon>Hypocreales</taxon>
        <taxon>Hypocreaceae</taxon>
        <taxon>Trichoderma</taxon>
    </lineage>
</organism>
<gene>
    <name evidence="2" type="ORF">H0G86_013320</name>
</gene>
<feature type="compositionally biased region" description="Basic residues" evidence="1">
    <location>
        <begin position="30"/>
        <end position="44"/>
    </location>
</feature>
<evidence type="ECO:0000313" key="2">
    <source>
        <dbReference type="EMBL" id="QYS95592.1"/>
    </source>
</evidence>
<evidence type="ECO:0000256" key="1">
    <source>
        <dbReference type="SAM" id="MobiDB-lite"/>
    </source>
</evidence>
<evidence type="ECO:0000313" key="3">
    <source>
        <dbReference type="Proteomes" id="UP000826661"/>
    </source>
</evidence>
<protein>
    <submittedName>
        <fullName evidence="2">Uncharacterized protein</fullName>
    </submittedName>
</protein>
<dbReference type="AlphaFoldDB" id="A0A8G0L7H8"/>
<sequence length="133" mass="15265">MTSSSEANSTESVNNGTTMDNNLRQSSSNFHRKQLHHRPTRQRTNRLPLSFHDQTAMLRFVRPVRLELPEPKKSHGAMDANLAIFGNLGLYADEWQNINVVCLSALGHQNVHVWYIKWWIVSNGCHIAESTWI</sequence>
<dbReference type="EMBL" id="CP075865">
    <property type="protein sequence ID" value="QYS95592.1"/>
    <property type="molecule type" value="Genomic_DNA"/>
</dbReference>
<feature type="compositionally biased region" description="Polar residues" evidence="1">
    <location>
        <begin position="1"/>
        <end position="29"/>
    </location>
</feature>
<accession>A0A8G0L7H8</accession>
<dbReference type="Proteomes" id="UP000826661">
    <property type="component" value="Chromosome II"/>
</dbReference>
<proteinExistence type="predicted"/>
<reference evidence="2 3" key="1">
    <citation type="journal article" date="2021" name="BMC Genomics">
        <title>Telomere-to-telomere genome assembly of asparaginase-producing Trichoderma simmonsii.</title>
        <authorList>
            <person name="Chung D."/>
            <person name="Kwon Y.M."/>
            <person name="Yang Y."/>
        </authorList>
    </citation>
    <scope>NUCLEOTIDE SEQUENCE [LARGE SCALE GENOMIC DNA]</scope>
    <source>
        <strain evidence="2 3">GH-Sj1</strain>
    </source>
</reference>
<feature type="region of interest" description="Disordered" evidence="1">
    <location>
        <begin position="1"/>
        <end position="48"/>
    </location>
</feature>
<name>A0A8G0L7H8_9HYPO</name>
<keyword evidence="3" id="KW-1185">Reference proteome</keyword>